<protein>
    <submittedName>
        <fullName evidence="4">Uncharacterized protein YlxW (UPF0749 family)</fullName>
    </submittedName>
</protein>
<dbReference type="PANTHER" id="PTHR37313:SF2">
    <property type="entry name" value="UPF0749 PROTEIN YLXX"/>
    <property type="match status" value="1"/>
</dbReference>
<dbReference type="PANTHER" id="PTHR37313">
    <property type="entry name" value="UPF0749 PROTEIN RV1825"/>
    <property type="match status" value="1"/>
</dbReference>
<gene>
    <name evidence="4" type="ORF">EDD72_10172</name>
</gene>
<evidence type="ECO:0000256" key="2">
    <source>
        <dbReference type="SAM" id="Coils"/>
    </source>
</evidence>
<dbReference type="OrthoDB" id="9776196at2"/>
<dbReference type="AlphaFoldDB" id="A0A4R3KN09"/>
<dbReference type="EMBL" id="SMAB01000001">
    <property type="protein sequence ID" value="TCS84408.1"/>
    <property type="molecule type" value="Genomic_DNA"/>
</dbReference>
<dbReference type="RefSeq" id="WP_132766648.1">
    <property type="nucleotide sequence ID" value="NZ_SMAB01000001.1"/>
</dbReference>
<accession>A0A4R3KN09</accession>
<comment type="caution">
    <text evidence="4">The sequence shown here is derived from an EMBL/GenBank/DDBJ whole genome shotgun (WGS) entry which is preliminary data.</text>
</comment>
<organism evidence="4 5">
    <name type="scientific">Tepidibacillus fermentans</name>
    <dbReference type="NCBI Taxonomy" id="1281767"/>
    <lineage>
        <taxon>Bacteria</taxon>
        <taxon>Bacillati</taxon>
        <taxon>Bacillota</taxon>
        <taxon>Bacilli</taxon>
        <taxon>Bacillales</taxon>
        <taxon>Bacillaceae</taxon>
        <taxon>Tepidibacillus</taxon>
    </lineage>
</organism>
<keyword evidence="2" id="KW-0175">Coiled coil</keyword>
<keyword evidence="3" id="KW-0472">Membrane</keyword>
<sequence>MFHLKRKIPLAITIISMTIGFMISIQYHSTQELLTLNSRDITELRTDLSKEMERKEALLKDLEKKQELLSQYKNNSKNQETTDIMKEELNKAEIMAGLLPVKGKGLIITIKSNGQTSSDQAIENLVVDDDLRTLVNELLANGAQAISINGQRLVSNSAIRNVGNQIQVNNQFIHFPYQINAIGDQENMKAGLQVAGLFDYFKLLKKELSIEKRDVVEVPAYVGDFHPKYMKPVKAGEK</sequence>
<evidence type="ECO:0000313" key="5">
    <source>
        <dbReference type="Proteomes" id="UP000295788"/>
    </source>
</evidence>
<dbReference type="InterPro" id="IPR010273">
    <property type="entry name" value="DUF881"/>
</dbReference>
<reference evidence="4 5" key="1">
    <citation type="submission" date="2019-03" db="EMBL/GenBank/DDBJ databases">
        <title>Genomic Encyclopedia of Type Strains, Phase IV (KMG-IV): sequencing the most valuable type-strain genomes for metagenomic binning, comparative biology and taxonomic classification.</title>
        <authorList>
            <person name="Goeker M."/>
        </authorList>
    </citation>
    <scope>NUCLEOTIDE SEQUENCE [LARGE SCALE GENOMIC DNA]</scope>
    <source>
        <strain evidence="4 5">DSM 23802</strain>
    </source>
</reference>
<dbReference type="Gene3D" id="3.30.70.1880">
    <property type="entry name" value="Protein of unknown function DUF881"/>
    <property type="match status" value="1"/>
</dbReference>
<keyword evidence="3" id="KW-0812">Transmembrane</keyword>
<comment type="similarity">
    <text evidence="1">Belongs to the UPF0749 family.</text>
</comment>
<keyword evidence="3" id="KW-1133">Transmembrane helix</keyword>
<dbReference type="Proteomes" id="UP000295788">
    <property type="component" value="Unassembled WGS sequence"/>
</dbReference>
<keyword evidence="5" id="KW-1185">Reference proteome</keyword>
<evidence type="ECO:0000256" key="3">
    <source>
        <dbReference type="SAM" id="Phobius"/>
    </source>
</evidence>
<evidence type="ECO:0000256" key="1">
    <source>
        <dbReference type="ARBA" id="ARBA00009108"/>
    </source>
</evidence>
<dbReference type="Pfam" id="PF05949">
    <property type="entry name" value="DUF881"/>
    <property type="match status" value="1"/>
</dbReference>
<feature type="transmembrane region" description="Helical" evidence="3">
    <location>
        <begin position="7"/>
        <end position="27"/>
    </location>
</feature>
<evidence type="ECO:0000313" key="4">
    <source>
        <dbReference type="EMBL" id="TCS84408.1"/>
    </source>
</evidence>
<feature type="coiled-coil region" evidence="2">
    <location>
        <begin position="41"/>
        <end position="82"/>
    </location>
</feature>
<proteinExistence type="inferred from homology"/>
<name>A0A4R3KN09_9BACI</name>